<dbReference type="Proteomes" id="UP000034452">
    <property type="component" value="Unassembled WGS sequence"/>
</dbReference>
<comment type="caution">
    <text evidence="1">The sequence shown here is derived from an EMBL/GenBank/DDBJ whole genome shotgun (WGS) entry which is preliminary data.</text>
</comment>
<proteinExistence type="predicted"/>
<protein>
    <submittedName>
        <fullName evidence="1">Uncharacterized protein</fullName>
    </submittedName>
</protein>
<evidence type="ECO:0000313" key="2">
    <source>
        <dbReference type="Proteomes" id="UP000034452"/>
    </source>
</evidence>
<dbReference type="AlphaFoldDB" id="A0A0G0SYK8"/>
<sequence>MQKTCSKCGAETSYDGDLHCRKIFIDEINNLLLLHELEKAKDLYFSASFNNEWKKNFLFRQGRELKDLILDEEQRIEAKQRHEKFLASFGMRYEGVSSVSVPRKHRSTYCYNCKESLDNSIDIECNKCGWIICRCCGACGCGYPSPKTE</sequence>
<evidence type="ECO:0000313" key="1">
    <source>
        <dbReference type="EMBL" id="KKR69854.1"/>
    </source>
</evidence>
<accession>A0A0G0SYK8</accession>
<name>A0A0G0SYK8_9BACT</name>
<reference evidence="1 2" key="1">
    <citation type="journal article" date="2015" name="Nature">
        <title>rRNA introns, odd ribosomes, and small enigmatic genomes across a large radiation of phyla.</title>
        <authorList>
            <person name="Brown C.T."/>
            <person name="Hug L.A."/>
            <person name="Thomas B.C."/>
            <person name="Sharon I."/>
            <person name="Castelle C.J."/>
            <person name="Singh A."/>
            <person name="Wilkins M.J."/>
            <person name="Williams K.H."/>
            <person name="Banfield J.F."/>
        </authorList>
    </citation>
    <scope>NUCLEOTIDE SEQUENCE [LARGE SCALE GENOMIC DNA]</scope>
</reference>
<organism evidence="1 2">
    <name type="scientific">Candidatus Nomurabacteria bacterium GW2011_GWB1_40_7</name>
    <dbReference type="NCBI Taxonomy" id="1618744"/>
    <lineage>
        <taxon>Bacteria</taxon>
        <taxon>Candidatus Nomuraibacteriota</taxon>
    </lineage>
</organism>
<gene>
    <name evidence="1" type="ORF">UU13_C0020G0005</name>
</gene>
<dbReference type="EMBL" id="LBZL01000020">
    <property type="protein sequence ID" value="KKR69854.1"/>
    <property type="molecule type" value="Genomic_DNA"/>
</dbReference>